<reference evidence="2" key="1">
    <citation type="submission" date="2016-04" db="EMBL/GenBank/DDBJ databases">
        <authorList>
            <person name="Evans L.H."/>
            <person name="Alamgir A."/>
            <person name="Owens N."/>
            <person name="Weber N.D."/>
            <person name="Virtaneva K."/>
            <person name="Barbian K."/>
            <person name="Babar A."/>
            <person name="Rosenke K."/>
        </authorList>
    </citation>
    <scope>NUCLEOTIDE SEQUENCE</scope>
    <source>
        <strain evidence="2">92-2</strain>
    </source>
</reference>
<dbReference type="InterPro" id="IPR006935">
    <property type="entry name" value="Helicase/UvrB_N"/>
</dbReference>
<dbReference type="SUPFAM" id="SSF52540">
    <property type="entry name" value="P-loop containing nucleoside triphosphate hydrolases"/>
    <property type="match status" value="1"/>
</dbReference>
<dbReference type="Gene3D" id="3.40.50.300">
    <property type="entry name" value="P-loop containing nucleotide triphosphate hydrolases"/>
    <property type="match status" value="2"/>
</dbReference>
<protein>
    <submittedName>
        <fullName evidence="2">Type III restriction protein res subunit</fullName>
    </submittedName>
</protein>
<dbReference type="GO" id="GO:0016787">
    <property type="term" value="F:hydrolase activity"/>
    <property type="evidence" value="ECO:0007669"/>
    <property type="project" value="InterPro"/>
</dbReference>
<dbReference type="RefSeq" id="WP_296935070.1">
    <property type="nucleotide sequence ID" value="NZ_LT598928.1"/>
</dbReference>
<sequence length="908" mass="102065">MSAVQAIANALALRSPQREALDILSRVWEAAPLGRDANLESVLAAVQAVFPHVRSFDRDFPSLCFALATGVGKTRLMGAFIAWLYRERGIRNFFVIAPNLTIYDKLKTDFSPNTPKYVFEGIMEFAAHPPLIITGDNYEDGVALQRSTRHEESAQINIFNIAKITARDNKDSKLAKDDAGRTIPRMRRLNEYIGESYFSYLAGLDDLVVLMDESHRYRADAGLAAINDLKPLLGLELTATPQVERGAKQAEPFGNVIYNYPLAAALRDGFVKEPAVATRQNFQAENYSADGLERIKLEDGVRIHEHTKVELEIYARNNDVAVVKPFMLVVAQDTTHADELQRLLESTDFFEGQYAGKVITVHSKSKGSEGDDIVAKLLTVESPSNPVEIVVHVNMLKEGWDVTNLYTIVPLRAANSRTLVEQSIGRGLRLPYGRRTGVPAVDRLTIVSHDRFKDIVDHANDPDSVIRKQVVLGVDIPLEGKKAVTAPTTMDALLTGAVPTVTEGGEAKVLDLPPLPPSLAATAKKSPFSDFTGAEARVAAATLEVIRQYERLEGSHELQKPEIQKEIARKVSTILPPVQGSLLPEKVNTLDVVEKTTRLYQELSIDIPRIVVVPAGEVVTTWQPFTLDLSAVRLQPVALEILIQHLHDQGQRYLLETGFALAEEKYPENYIVRGLMQYVPYDENPELWRDLARQMVHHLRSYLDSEDAVVNVLQYHQKPLVDLVYSQMRNHRVQKAARYEAHVTKGFTTLKQGSYTIDGDVRDFRISLPEGQRSQIRSMLFDTFTKCLFTVQKFDSDPERRFAVILENDPDVLKWCRPNKSDLRIYYSHEEQYEPDFVVETTDCKYLCEPKRADQIATDEVQAKASAAITWCQHATEHAQKYGGKPWRYLLVAHDRIQENMTLKGLEG</sequence>
<gene>
    <name evidence="2" type="ORF">KM92DES2_10616</name>
</gene>
<dbReference type="PANTHER" id="PTHR47396:SF1">
    <property type="entry name" value="ATP-DEPENDENT HELICASE IRC3-RELATED"/>
    <property type="match status" value="1"/>
</dbReference>
<dbReference type="EMBL" id="FLUP01000001">
    <property type="protein sequence ID" value="SBV95094.1"/>
    <property type="molecule type" value="Genomic_DNA"/>
</dbReference>
<dbReference type="Pfam" id="PF04851">
    <property type="entry name" value="ResIII"/>
    <property type="match status" value="1"/>
</dbReference>
<feature type="domain" description="Helicase/UvrB N-terminal" evidence="1">
    <location>
        <begin position="13"/>
        <end position="242"/>
    </location>
</feature>
<evidence type="ECO:0000259" key="1">
    <source>
        <dbReference type="Pfam" id="PF04851"/>
    </source>
</evidence>
<dbReference type="GO" id="GO:0005524">
    <property type="term" value="F:ATP binding"/>
    <property type="evidence" value="ECO:0007669"/>
    <property type="project" value="InterPro"/>
</dbReference>
<dbReference type="GO" id="GO:0005829">
    <property type="term" value="C:cytosol"/>
    <property type="evidence" value="ECO:0007669"/>
    <property type="project" value="TreeGrafter"/>
</dbReference>
<dbReference type="AlphaFoldDB" id="A0A212J6R7"/>
<name>A0A212J6R7_9BACT</name>
<evidence type="ECO:0000313" key="2">
    <source>
        <dbReference type="EMBL" id="SBV95094.1"/>
    </source>
</evidence>
<accession>A0A212J6R7</accession>
<dbReference type="InterPro" id="IPR027417">
    <property type="entry name" value="P-loop_NTPase"/>
</dbReference>
<proteinExistence type="predicted"/>
<dbReference type="PANTHER" id="PTHR47396">
    <property type="entry name" value="TYPE I RESTRICTION ENZYME ECOKI R PROTEIN"/>
    <property type="match status" value="1"/>
</dbReference>
<organism evidence="2">
    <name type="scientific">uncultured Desulfovibrio sp</name>
    <dbReference type="NCBI Taxonomy" id="167968"/>
    <lineage>
        <taxon>Bacteria</taxon>
        <taxon>Pseudomonadati</taxon>
        <taxon>Thermodesulfobacteriota</taxon>
        <taxon>Desulfovibrionia</taxon>
        <taxon>Desulfovibrionales</taxon>
        <taxon>Desulfovibrionaceae</taxon>
        <taxon>Desulfovibrio</taxon>
        <taxon>environmental samples</taxon>
    </lineage>
</organism>
<dbReference type="InterPro" id="IPR050742">
    <property type="entry name" value="Helicase_Restrict-Modif_Enz"/>
</dbReference>
<dbReference type="GO" id="GO:0003677">
    <property type="term" value="F:DNA binding"/>
    <property type="evidence" value="ECO:0007669"/>
    <property type="project" value="InterPro"/>
</dbReference>